<reference evidence="2" key="1">
    <citation type="submission" date="2016-06" db="EMBL/GenBank/DDBJ databases">
        <authorList>
            <person name="Varghese N."/>
            <person name="Submissions Spin"/>
        </authorList>
    </citation>
    <scope>NUCLEOTIDE SEQUENCE [LARGE SCALE GENOMIC DNA]</scope>
    <source>
        <strain evidence="2">DSM 43168</strain>
    </source>
</reference>
<dbReference type="EMBL" id="FMCT01000012">
    <property type="protein sequence ID" value="SCF43029.1"/>
    <property type="molecule type" value="Genomic_DNA"/>
</dbReference>
<sequence>MAAWDRSESTVRTIQYEVRDGSAVGELGAAWDAARAEYMNLNGLGVGTSLPADWATVHATDDGVAIRITVTEPVRVVGR</sequence>
<evidence type="ECO:0000313" key="2">
    <source>
        <dbReference type="Proteomes" id="UP000183585"/>
    </source>
</evidence>
<dbReference type="Proteomes" id="UP000183585">
    <property type="component" value="Unassembled WGS sequence"/>
</dbReference>
<gene>
    <name evidence="1" type="ORF">GA0070563_112177</name>
</gene>
<proteinExistence type="predicted"/>
<name>A0A1C5ACZ0_9ACTN</name>
<evidence type="ECO:0000313" key="1">
    <source>
        <dbReference type="EMBL" id="SCF43029.1"/>
    </source>
</evidence>
<keyword evidence="2" id="KW-1185">Reference proteome</keyword>
<dbReference type="RefSeq" id="WP_074476956.1">
    <property type="nucleotide sequence ID" value="NZ_FMCT01000012.1"/>
</dbReference>
<accession>A0A1C5ACZ0</accession>
<protein>
    <submittedName>
        <fullName evidence="1">Uncharacterized protein</fullName>
    </submittedName>
</protein>
<dbReference type="AlphaFoldDB" id="A0A1C5ACZ0"/>
<organism evidence="1 2">
    <name type="scientific">Micromonospora carbonacea</name>
    <dbReference type="NCBI Taxonomy" id="47853"/>
    <lineage>
        <taxon>Bacteria</taxon>
        <taxon>Bacillati</taxon>
        <taxon>Actinomycetota</taxon>
        <taxon>Actinomycetes</taxon>
        <taxon>Micromonosporales</taxon>
        <taxon>Micromonosporaceae</taxon>
        <taxon>Micromonospora</taxon>
    </lineage>
</organism>